<feature type="domain" description="Peptidase A1" evidence="4">
    <location>
        <begin position="62"/>
        <end position="355"/>
    </location>
</feature>
<dbReference type="InterPro" id="IPR021109">
    <property type="entry name" value="Peptidase_aspartic_dom_sf"/>
</dbReference>
<reference evidence="5 6" key="1">
    <citation type="journal article" date="2022" name="DNA Res.">
        <title>Genome analysis of five recently described species of the CUG-Ser clade uncovers Candida theae as a new hybrid lineage with pathogenic potential in the Candida parapsilosis species complex.</title>
        <authorList>
            <person name="Mixao V."/>
            <person name="Del Olmo V."/>
            <person name="Hegedusova E."/>
            <person name="Saus E."/>
            <person name="Pryszcz L."/>
            <person name="Cillingova A."/>
            <person name="Nosek J."/>
            <person name="Gabaldon T."/>
        </authorList>
    </citation>
    <scope>NUCLEOTIDE SEQUENCE [LARGE SCALE GENOMIC DNA]</scope>
    <source>
        <strain evidence="5 6">CBS 12239</strain>
    </source>
</reference>
<dbReference type="InterPro" id="IPR001461">
    <property type="entry name" value="Aspartic_peptidase_A1"/>
</dbReference>
<proteinExistence type="inferred from homology"/>
<comment type="similarity">
    <text evidence="1">Belongs to the peptidase A1 family.</text>
</comment>
<dbReference type="GO" id="GO:0006508">
    <property type="term" value="P:proteolysis"/>
    <property type="evidence" value="ECO:0007669"/>
    <property type="project" value="InterPro"/>
</dbReference>
<comment type="caution">
    <text evidence="5">The sequence shown here is derived from an EMBL/GenBank/DDBJ whole genome shotgun (WGS) entry which is preliminary data.</text>
</comment>
<gene>
    <name evidence="5" type="ORF">KGF57_004665</name>
</gene>
<dbReference type="PROSITE" id="PS51767">
    <property type="entry name" value="PEPTIDASE_A1"/>
    <property type="match status" value="1"/>
</dbReference>
<name>A0AAD5BB77_9ASCO</name>
<evidence type="ECO:0000313" key="6">
    <source>
        <dbReference type="Proteomes" id="UP001204833"/>
    </source>
</evidence>
<dbReference type="Proteomes" id="UP001204833">
    <property type="component" value="Unassembled WGS sequence"/>
</dbReference>
<dbReference type="PANTHER" id="PTHR47966:SF65">
    <property type="entry name" value="ASPARTIC-TYPE ENDOPEPTIDASE"/>
    <property type="match status" value="1"/>
</dbReference>
<dbReference type="PANTHER" id="PTHR47966">
    <property type="entry name" value="BETA-SITE APP-CLEAVING ENZYME, ISOFORM A-RELATED"/>
    <property type="match status" value="1"/>
</dbReference>
<feature type="chain" id="PRO_5042057045" evidence="3">
    <location>
        <begin position="20"/>
        <end position="370"/>
    </location>
</feature>
<keyword evidence="2" id="KW-1015">Disulfide bond</keyword>
<protein>
    <submittedName>
        <fullName evidence="5">SAP98</fullName>
    </submittedName>
</protein>
<evidence type="ECO:0000256" key="1">
    <source>
        <dbReference type="ARBA" id="ARBA00007447"/>
    </source>
</evidence>
<evidence type="ECO:0000313" key="5">
    <source>
        <dbReference type="EMBL" id="KAI5949455.1"/>
    </source>
</evidence>
<evidence type="ECO:0000259" key="4">
    <source>
        <dbReference type="PROSITE" id="PS51767"/>
    </source>
</evidence>
<accession>A0AAD5BB77</accession>
<keyword evidence="3" id="KW-0732">Signal</keyword>
<evidence type="ECO:0000256" key="2">
    <source>
        <dbReference type="ARBA" id="ARBA00023157"/>
    </source>
</evidence>
<evidence type="ECO:0000256" key="3">
    <source>
        <dbReference type="SAM" id="SignalP"/>
    </source>
</evidence>
<dbReference type="RefSeq" id="XP_051606799.1">
    <property type="nucleotide sequence ID" value="XM_051754198.1"/>
</dbReference>
<dbReference type="GeneID" id="76152709"/>
<organism evidence="5 6">
    <name type="scientific">Candida theae</name>
    <dbReference type="NCBI Taxonomy" id="1198502"/>
    <lineage>
        <taxon>Eukaryota</taxon>
        <taxon>Fungi</taxon>
        <taxon>Dikarya</taxon>
        <taxon>Ascomycota</taxon>
        <taxon>Saccharomycotina</taxon>
        <taxon>Pichiomycetes</taxon>
        <taxon>Debaryomycetaceae</taxon>
        <taxon>Candida/Lodderomyces clade</taxon>
        <taxon>Candida</taxon>
    </lineage>
</organism>
<dbReference type="GO" id="GO:0004190">
    <property type="term" value="F:aspartic-type endopeptidase activity"/>
    <property type="evidence" value="ECO:0007669"/>
    <property type="project" value="InterPro"/>
</dbReference>
<dbReference type="Pfam" id="PF00026">
    <property type="entry name" value="Asp"/>
    <property type="match status" value="1"/>
</dbReference>
<dbReference type="EMBL" id="JAIHNG010000163">
    <property type="protein sequence ID" value="KAI5949455.1"/>
    <property type="molecule type" value="Genomic_DNA"/>
</dbReference>
<sequence>MVLIKALIVVAIFAAITTTTPIEKRHDKYIAYPVEQVEDSSILGKRYEHNDMYGFGGLGSRYLTKLKVGSSKQEVQVIVDTGSWALNFPHVGGKCLGKTCSPEDSFDPSKSNSYKNLTKYSSSGYGGGGAKANGYKSTDDLYFDDGKKIPNFEFTLLDSVAFPRGIFGISPYNNPNVSYALAAKKAGLINQAGFSLYAGPDDKGALLLGGVDKAKYEGELALYKSTLSVPAKSITLANGTVINFASVLALDTGDAGLGLDPEITEKLFKEVSDESGKLSCDIALSGNKTLTFDLGKNVSIDVPYSDVFYWNADKTKCTSRIVSSGKHGATQNVGVPLIKHIYLTHNLDTGILGVAPVKHTDESDIVDFWF</sequence>
<dbReference type="InterPro" id="IPR033121">
    <property type="entry name" value="PEPTIDASE_A1"/>
</dbReference>
<dbReference type="Gene3D" id="2.40.70.10">
    <property type="entry name" value="Acid Proteases"/>
    <property type="match status" value="2"/>
</dbReference>
<dbReference type="AlphaFoldDB" id="A0AAD5BB77"/>
<feature type="signal peptide" evidence="3">
    <location>
        <begin position="1"/>
        <end position="19"/>
    </location>
</feature>
<keyword evidence="6" id="KW-1185">Reference proteome</keyword>
<dbReference type="SUPFAM" id="SSF50630">
    <property type="entry name" value="Acid proteases"/>
    <property type="match status" value="1"/>
</dbReference>